<gene>
    <name evidence="1" type="ORF">LEP1GSC194_0191</name>
</gene>
<reference evidence="1 2" key="1">
    <citation type="submission" date="2013-01" db="EMBL/GenBank/DDBJ databases">
        <authorList>
            <person name="Harkins D.M."/>
            <person name="Durkin A.S."/>
            <person name="Brinkac L.M."/>
            <person name="Haft D.H."/>
            <person name="Selengut J.D."/>
            <person name="Sanka R."/>
            <person name="DePew J."/>
            <person name="Purushe J."/>
            <person name="Galloway R.L."/>
            <person name="Vinetz J.M."/>
            <person name="Sutton G.G."/>
            <person name="Nierman W.C."/>
            <person name="Fouts D.E."/>
        </authorList>
    </citation>
    <scope>NUCLEOTIDE SEQUENCE [LARGE SCALE GENOMIC DNA]</scope>
    <source>
        <strain evidence="1 2">79601</strain>
    </source>
</reference>
<name>M6CUL6_9LEPT</name>
<dbReference type="EMBL" id="ANIK01000056">
    <property type="protein sequence ID" value="EMJ94196.1"/>
    <property type="molecule type" value="Genomic_DNA"/>
</dbReference>
<sequence length="49" mass="5543">MASSASRGAPGPQTSRSLFRYANIVYFNVMHSLKTKRSYDNGKYKKTKV</sequence>
<evidence type="ECO:0000313" key="2">
    <source>
        <dbReference type="Proteomes" id="UP000011988"/>
    </source>
</evidence>
<dbReference type="Proteomes" id="UP000011988">
    <property type="component" value="Unassembled WGS sequence"/>
</dbReference>
<evidence type="ECO:0000313" key="1">
    <source>
        <dbReference type="EMBL" id="EMJ94196.1"/>
    </source>
</evidence>
<comment type="caution">
    <text evidence="1">The sequence shown here is derived from an EMBL/GenBank/DDBJ whole genome shotgun (WGS) entry which is preliminary data.</text>
</comment>
<proteinExistence type="predicted"/>
<dbReference type="AlphaFoldDB" id="M6CUL6"/>
<organism evidence="1 2">
    <name type="scientific">Leptospira alstonii serovar Sichuan str. 79601</name>
    <dbReference type="NCBI Taxonomy" id="1218565"/>
    <lineage>
        <taxon>Bacteria</taxon>
        <taxon>Pseudomonadati</taxon>
        <taxon>Spirochaetota</taxon>
        <taxon>Spirochaetia</taxon>
        <taxon>Leptospirales</taxon>
        <taxon>Leptospiraceae</taxon>
        <taxon>Leptospira</taxon>
    </lineage>
</organism>
<accession>M6CUL6</accession>
<protein>
    <submittedName>
        <fullName evidence="1">Uncharacterized protein</fullName>
    </submittedName>
</protein>